<proteinExistence type="inferred from homology"/>
<comment type="subcellular location">
    <subcellularLocation>
        <location evidence="1 8">Cell outer membrane</location>
        <topology evidence="1 8">Multi-pass membrane protein</topology>
    </subcellularLocation>
</comment>
<dbReference type="InterPro" id="IPR039426">
    <property type="entry name" value="TonB-dep_rcpt-like"/>
</dbReference>
<dbReference type="InterPro" id="IPR037066">
    <property type="entry name" value="Plug_dom_sf"/>
</dbReference>
<feature type="domain" description="TonB-dependent receptor plug" evidence="12">
    <location>
        <begin position="113"/>
        <end position="218"/>
    </location>
</feature>
<protein>
    <submittedName>
        <fullName evidence="13">SusC/RagA family TonB-linked outer membrane protein</fullName>
    </submittedName>
</protein>
<evidence type="ECO:0000256" key="9">
    <source>
        <dbReference type="RuleBase" id="RU003357"/>
    </source>
</evidence>
<evidence type="ECO:0000259" key="12">
    <source>
        <dbReference type="Pfam" id="PF07715"/>
    </source>
</evidence>
<evidence type="ECO:0000256" key="8">
    <source>
        <dbReference type="PROSITE-ProRule" id="PRU01360"/>
    </source>
</evidence>
<evidence type="ECO:0000259" key="11">
    <source>
        <dbReference type="Pfam" id="PF00593"/>
    </source>
</evidence>
<dbReference type="Proteomes" id="UP000214684">
    <property type="component" value="Unassembled WGS sequence"/>
</dbReference>
<keyword evidence="7 8" id="KW-0998">Cell outer membrane</keyword>
<evidence type="ECO:0000313" key="14">
    <source>
        <dbReference type="Proteomes" id="UP000214684"/>
    </source>
</evidence>
<accession>A0A227P9Z9</accession>
<dbReference type="InterPro" id="IPR012910">
    <property type="entry name" value="Plug_dom"/>
</dbReference>
<evidence type="ECO:0000256" key="10">
    <source>
        <dbReference type="SAM" id="SignalP"/>
    </source>
</evidence>
<keyword evidence="3 8" id="KW-1134">Transmembrane beta strand</keyword>
<dbReference type="EMBL" id="MUGS01000015">
    <property type="protein sequence ID" value="OXG06592.1"/>
    <property type="molecule type" value="Genomic_DNA"/>
</dbReference>
<dbReference type="Pfam" id="PF13715">
    <property type="entry name" value="CarbopepD_reg_2"/>
    <property type="match status" value="1"/>
</dbReference>
<dbReference type="InterPro" id="IPR008969">
    <property type="entry name" value="CarboxyPept-like_regulatory"/>
</dbReference>
<dbReference type="SUPFAM" id="SSF49464">
    <property type="entry name" value="Carboxypeptidase regulatory domain-like"/>
    <property type="match status" value="1"/>
</dbReference>
<evidence type="ECO:0000256" key="6">
    <source>
        <dbReference type="ARBA" id="ARBA00023136"/>
    </source>
</evidence>
<evidence type="ECO:0000256" key="2">
    <source>
        <dbReference type="ARBA" id="ARBA00022448"/>
    </source>
</evidence>
<name>A0A227P9Z9_9FLAO</name>
<dbReference type="Gene3D" id="2.60.40.1120">
    <property type="entry name" value="Carboxypeptidase-like, regulatory domain"/>
    <property type="match status" value="1"/>
</dbReference>
<feature type="signal peptide" evidence="10">
    <location>
        <begin position="1"/>
        <end position="22"/>
    </location>
</feature>
<sequence>MKKYIYKVFLLGVILSGSILHAQTIKGLVQDIDGPMPQVNIAVKGTNNYAITDFDGNYTINSVESNAVLIFSYIGYQTQEVAITGRKDVNVTLISDVNTLNEVVIVGYTSEKKSAITSAVTTVDMTELSKTKVADVGQALQGQVAGVSVSSSSGQPGDAMEIRIRGVGTLGNNDVLYVIDGVPTRDINFLNQSDVKSMTVLKDAAATAIYGSRAAGGVILITTKNRSKGKTSINAEYYTGVNYATNIPKVLNSDQYLTVLDKAWHNSTGNDANATSPYQKAKNDGSVNGIPLANTDWLDQLFTTGQTKNFQLSASGGNETTQYLISGGYFAQKGIIVGDNNKYERINFRTNVNSTLSERLKVGTNIQITNSVKDKLSSSGDEMGVIRFAMFRPSIFGVYKDVNDPTYSAANPYTDLPFYLNNDRAKGWSHDYDTAMNPIAIANLIDNKQSAFRVFGNLYGEYALLSDKSLKFRSSFGADMIFTHDKKFSQNFGDDDGGSPLDANNVPLYPGQGRINRPSTLTDDMAQETTFTFSNTLNYVKTLNEKHSINALLGTENIMNNRDNVGGSRNNYDNTTDAFRYLDYGGLNVNNNSSGTNTSWSLVSFFASGNYGYDNKYYASGTIRADGSSRFGPSNKWGYFPSVSGGWVISKEKFMEKADWISNLKLRASWGQSGNQEIPNNTYQTLVSQANDNVKIIRYGNPDIKWETTTQTDFGLDLSILKNKLSITTDYFDKRTKDILLTVGLPATTVGVIESTYVNAGVVSNKGFEFGANFQNNDNAFKYGISGNFTTLTNRVEALQQYIKNIEDLKMGTRTVVGQPINSYYGYVFDGIYQNSAEINSQLYSNTNGAVPGDMKFKDLNGDGQIDANDKTFIGNPIPKFTYGLAFNGSYKNFDISLLFQGVEGIDRYNNSRQVTTYSTKMPLNSNTEILNAWDGEGSSNTIPRVTFNPNGGGQMSSAFIEDASYLRLKNIEIGYTFNPEIMGNANIRIYMSGQNIFTVTKYTGFDPESTSLIDMGTYPQTKSFILGLKLNL</sequence>
<organism evidence="13 14">
    <name type="scientific">Flavobacterium araucananum</name>
    <dbReference type="NCBI Taxonomy" id="946678"/>
    <lineage>
        <taxon>Bacteria</taxon>
        <taxon>Pseudomonadati</taxon>
        <taxon>Bacteroidota</taxon>
        <taxon>Flavobacteriia</taxon>
        <taxon>Flavobacteriales</taxon>
        <taxon>Flavobacteriaceae</taxon>
        <taxon>Flavobacterium</taxon>
    </lineage>
</organism>
<evidence type="ECO:0000256" key="3">
    <source>
        <dbReference type="ARBA" id="ARBA00022452"/>
    </source>
</evidence>
<dbReference type="Gene3D" id="2.170.130.10">
    <property type="entry name" value="TonB-dependent receptor, plug domain"/>
    <property type="match status" value="1"/>
</dbReference>
<dbReference type="PROSITE" id="PS52016">
    <property type="entry name" value="TONB_DEPENDENT_REC_3"/>
    <property type="match status" value="1"/>
</dbReference>
<dbReference type="SUPFAM" id="SSF56935">
    <property type="entry name" value="Porins"/>
    <property type="match status" value="1"/>
</dbReference>
<dbReference type="NCBIfam" id="TIGR04056">
    <property type="entry name" value="OMP_RagA_SusC"/>
    <property type="match status" value="1"/>
</dbReference>
<dbReference type="InterPro" id="IPR023996">
    <property type="entry name" value="TonB-dep_OMP_SusC/RagA"/>
</dbReference>
<dbReference type="Pfam" id="PF00593">
    <property type="entry name" value="TonB_dep_Rec_b-barrel"/>
    <property type="match status" value="1"/>
</dbReference>
<feature type="domain" description="TonB-dependent receptor-like beta-barrel" evidence="11">
    <location>
        <begin position="419"/>
        <end position="997"/>
    </location>
</feature>
<dbReference type="InterPro" id="IPR036942">
    <property type="entry name" value="Beta-barrel_TonB_sf"/>
</dbReference>
<keyword evidence="5 9" id="KW-0798">TonB box</keyword>
<evidence type="ECO:0000256" key="4">
    <source>
        <dbReference type="ARBA" id="ARBA00022692"/>
    </source>
</evidence>
<dbReference type="Pfam" id="PF07715">
    <property type="entry name" value="Plug"/>
    <property type="match status" value="1"/>
</dbReference>
<dbReference type="Gene3D" id="2.40.170.20">
    <property type="entry name" value="TonB-dependent receptor, beta-barrel domain"/>
    <property type="match status" value="1"/>
</dbReference>
<keyword evidence="14" id="KW-1185">Reference proteome</keyword>
<comment type="caution">
    <text evidence="13">The sequence shown here is derived from an EMBL/GenBank/DDBJ whole genome shotgun (WGS) entry which is preliminary data.</text>
</comment>
<evidence type="ECO:0000256" key="7">
    <source>
        <dbReference type="ARBA" id="ARBA00023237"/>
    </source>
</evidence>
<dbReference type="NCBIfam" id="TIGR04057">
    <property type="entry name" value="SusC_RagA_signa"/>
    <property type="match status" value="1"/>
</dbReference>
<keyword evidence="10" id="KW-0732">Signal</keyword>
<keyword evidence="2 8" id="KW-0813">Transport</keyword>
<keyword evidence="6 8" id="KW-0472">Membrane</keyword>
<keyword evidence="4 8" id="KW-0812">Transmembrane</keyword>
<evidence type="ECO:0000256" key="5">
    <source>
        <dbReference type="ARBA" id="ARBA00023077"/>
    </source>
</evidence>
<evidence type="ECO:0000256" key="1">
    <source>
        <dbReference type="ARBA" id="ARBA00004571"/>
    </source>
</evidence>
<evidence type="ECO:0000313" key="13">
    <source>
        <dbReference type="EMBL" id="OXG06592.1"/>
    </source>
</evidence>
<gene>
    <name evidence="13" type="ORF">B0A64_10820</name>
</gene>
<feature type="chain" id="PRO_5030039352" evidence="10">
    <location>
        <begin position="23"/>
        <end position="1033"/>
    </location>
</feature>
<comment type="similarity">
    <text evidence="8 9">Belongs to the TonB-dependent receptor family.</text>
</comment>
<dbReference type="AlphaFoldDB" id="A0A227P9Z9"/>
<reference evidence="13 14" key="1">
    <citation type="submission" date="2016-11" db="EMBL/GenBank/DDBJ databases">
        <title>Whole genomes of Flavobacteriaceae.</title>
        <authorList>
            <person name="Stine C."/>
            <person name="Li C."/>
            <person name="Tadesse D."/>
        </authorList>
    </citation>
    <scope>NUCLEOTIDE SEQUENCE [LARGE SCALE GENOMIC DNA]</scope>
    <source>
        <strain evidence="13 14">DSM 24704</strain>
    </source>
</reference>
<dbReference type="InterPro" id="IPR000531">
    <property type="entry name" value="Beta-barrel_TonB"/>
</dbReference>
<dbReference type="GO" id="GO:0009279">
    <property type="term" value="C:cell outer membrane"/>
    <property type="evidence" value="ECO:0007669"/>
    <property type="project" value="UniProtKB-SubCell"/>
</dbReference>
<dbReference type="InterPro" id="IPR023997">
    <property type="entry name" value="TonB-dep_OMP_SusC/RagA_CS"/>
</dbReference>